<dbReference type="InterPro" id="IPR029063">
    <property type="entry name" value="SAM-dependent_MTases_sf"/>
</dbReference>
<dbReference type="InParanoid" id="A0A0C3ARI3"/>
<feature type="region of interest" description="Disordered" evidence="1">
    <location>
        <begin position="293"/>
        <end position="312"/>
    </location>
</feature>
<dbReference type="PANTHER" id="PTHR43591">
    <property type="entry name" value="METHYLTRANSFERASE"/>
    <property type="match status" value="1"/>
</dbReference>
<dbReference type="STRING" id="1036808.A0A0C3ARI3"/>
<gene>
    <name evidence="3" type="ORF">SCLCIDRAFT_1210193</name>
</gene>
<feature type="compositionally biased region" description="Polar residues" evidence="1">
    <location>
        <begin position="297"/>
        <end position="310"/>
    </location>
</feature>
<keyword evidence="4" id="KW-1185">Reference proteome</keyword>
<evidence type="ECO:0000313" key="3">
    <source>
        <dbReference type="EMBL" id="KIM67542.1"/>
    </source>
</evidence>
<evidence type="ECO:0000259" key="2">
    <source>
        <dbReference type="Pfam" id="PF13649"/>
    </source>
</evidence>
<dbReference type="Proteomes" id="UP000053989">
    <property type="component" value="Unassembled WGS sequence"/>
</dbReference>
<dbReference type="SUPFAM" id="SSF53335">
    <property type="entry name" value="S-adenosyl-L-methionine-dependent methyltransferases"/>
    <property type="match status" value="1"/>
</dbReference>
<dbReference type="AlphaFoldDB" id="A0A0C3ARI3"/>
<evidence type="ECO:0000313" key="4">
    <source>
        <dbReference type="Proteomes" id="UP000053989"/>
    </source>
</evidence>
<accession>A0A0C3ARI3</accession>
<dbReference type="HOGENOM" id="CLU_029174_0_0_1"/>
<proteinExistence type="predicted"/>
<organism evidence="3 4">
    <name type="scientific">Scleroderma citrinum Foug A</name>
    <dbReference type="NCBI Taxonomy" id="1036808"/>
    <lineage>
        <taxon>Eukaryota</taxon>
        <taxon>Fungi</taxon>
        <taxon>Dikarya</taxon>
        <taxon>Basidiomycota</taxon>
        <taxon>Agaricomycotina</taxon>
        <taxon>Agaricomycetes</taxon>
        <taxon>Agaricomycetidae</taxon>
        <taxon>Boletales</taxon>
        <taxon>Sclerodermatineae</taxon>
        <taxon>Sclerodermataceae</taxon>
        <taxon>Scleroderma</taxon>
    </lineage>
</organism>
<sequence>MINSQFMDSGKDVSSVYYYKQPSTPIQYTNDVVNFDHWDHMFITNCCKSLTLHNFDTPPASVLDLGCGRGLWAVEAAKQWKGSNVVGFDIVHMQPPLGMLEKISRRLRWVHGNFLDRLPFDDNQFDFVRMVRVGLHVPVDEWRHVLEEVSRVLKPNGVFEIIEEDPIFPCQSSREVDAYPTKKRSSSKASSCSSNATMTTISSPYVTSDSSFRVIGSKCSSAEAYSGPVSTPSAFESDFTQPKPPDPRDHSKLKRAWEEMLDDHVLSPNLLSILESQLKMYFGEIRSHPPLSIPLPVNSSQRRGSPQTTHGLPGLIDPDALFELTILSGKSTVTDVDSDRVSVATRKSSQRGISSWAPMHLARTVRTITIWKEAIWQAYDKLYGRDPSLPYIVRSAQERYLKRHPHQALSPTNPLREFFERDWMNWERDMADRTCLRSSIRSELSWNEPQGGSPEWRIWRNSISSYEETESEEKRELCRNLRGFVCFKAAGIAR</sequence>
<dbReference type="Pfam" id="PF13649">
    <property type="entry name" value="Methyltransf_25"/>
    <property type="match status" value="1"/>
</dbReference>
<feature type="region of interest" description="Disordered" evidence="1">
    <location>
        <begin position="227"/>
        <end position="251"/>
    </location>
</feature>
<dbReference type="OrthoDB" id="2013972at2759"/>
<feature type="compositionally biased region" description="Polar residues" evidence="1">
    <location>
        <begin position="228"/>
        <end position="240"/>
    </location>
</feature>
<reference evidence="3 4" key="1">
    <citation type="submission" date="2014-04" db="EMBL/GenBank/DDBJ databases">
        <authorList>
            <consortium name="DOE Joint Genome Institute"/>
            <person name="Kuo A."/>
            <person name="Kohler A."/>
            <person name="Nagy L.G."/>
            <person name="Floudas D."/>
            <person name="Copeland A."/>
            <person name="Barry K.W."/>
            <person name="Cichocki N."/>
            <person name="Veneault-Fourrey C."/>
            <person name="LaButti K."/>
            <person name="Lindquist E.A."/>
            <person name="Lipzen A."/>
            <person name="Lundell T."/>
            <person name="Morin E."/>
            <person name="Murat C."/>
            <person name="Sun H."/>
            <person name="Tunlid A."/>
            <person name="Henrissat B."/>
            <person name="Grigoriev I.V."/>
            <person name="Hibbett D.S."/>
            <person name="Martin F."/>
            <person name="Nordberg H.P."/>
            <person name="Cantor M.N."/>
            <person name="Hua S.X."/>
        </authorList>
    </citation>
    <scope>NUCLEOTIDE SEQUENCE [LARGE SCALE GENOMIC DNA]</scope>
    <source>
        <strain evidence="3 4">Foug A</strain>
    </source>
</reference>
<dbReference type="GO" id="GO:0008168">
    <property type="term" value="F:methyltransferase activity"/>
    <property type="evidence" value="ECO:0007669"/>
    <property type="project" value="TreeGrafter"/>
</dbReference>
<evidence type="ECO:0000256" key="1">
    <source>
        <dbReference type="SAM" id="MobiDB-lite"/>
    </source>
</evidence>
<feature type="domain" description="Methyltransferase" evidence="2">
    <location>
        <begin position="62"/>
        <end position="157"/>
    </location>
</feature>
<dbReference type="EMBL" id="KN822012">
    <property type="protein sequence ID" value="KIM67542.1"/>
    <property type="molecule type" value="Genomic_DNA"/>
</dbReference>
<dbReference type="Gene3D" id="3.40.50.150">
    <property type="entry name" value="Vaccinia Virus protein VP39"/>
    <property type="match status" value="1"/>
</dbReference>
<name>A0A0C3ARI3_9AGAM</name>
<dbReference type="PANTHER" id="PTHR43591:SF24">
    <property type="entry name" value="2-METHOXY-6-POLYPRENYL-1,4-BENZOQUINOL METHYLASE, MITOCHONDRIAL"/>
    <property type="match status" value="1"/>
</dbReference>
<dbReference type="InterPro" id="IPR041698">
    <property type="entry name" value="Methyltransf_25"/>
</dbReference>
<dbReference type="CDD" id="cd02440">
    <property type="entry name" value="AdoMet_MTases"/>
    <property type="match status" value="1"/>
</dbReference>
<reference evidence="4" key="2">
    <citation type="submission" date="2015-01" db="EMBL/GenBank/DDBJ databases">
        <title>Evolutionary Origins and Diversification of the Mycorrhizal Mutualists.</title>
        <authorList>
            <consortium name="DOE Joint Genome Institute"/>
            <consortium name="Mycorrhizal Genomics Consortium"/>
            <person name="Kohler A."/>
            <person name="Kuo A."/>
            <person name="Nagy L.G."/>
            <person name="Floudas D."/>
            <person name="Copeland A."/>
            <person name="Barry K.W."/>
            <person name="Cichocki N."/>
            <person name="Veneault-Fourrey C."/>
            <person name="LaButti K."/>
            <person name="Lindquist E.A."/>
            <person name="Lipzen A."/>
            <person name="Lundell T."/>
            <person name="Morin E."/>
            <person name="Murat C."/>
            <person name="Riley R."/>
            <person name="Ohm R."/>
            <person name="Sun H."/>
            <person name="Tunlid A."/>
            <person name="Henrissat B."/>
            <person name="Grigoriev I.V."/>
            <person name="Hibbett D.S."/>
            <person name="Martin F."/>
        </authorList>
    </citation>
    <scope>NUCLEOTIDE SEQUENCE [LARGE SCALE GENOMIC DNA]</scope>
    <source>
        <strain evidence="4">Foug A</strain>
    </source>
</reference>
<protein>
    <recommendedName>
        <fullName evidence="2">Methyltransferase domain-containing protein</fullName>
    </recommendedName>
</protein>